<protein>
    <submittedName>
        <fullName evidence="1">Uncharacterized protein</fullName>
    </submittedName>
</protein>
<dbReference type="EMBL" id="MWPS01000026">
    <property type="protein sequence ID" value="OPG15974.1"/>
    <property type="molecule type" value="Genomic_DNA"/>
</dbReference>
<dbReference type="OrthoDB" id="5521449at2"/>
<evidence type="ECO:0000313" key="1">
    <source>
        <dbReference type="EMBL" id="OPG15974.1"/>
    </source>
</evidence>
<accession>A0A162UJ54</accession>
<organism evidence="1 2">
    <name type="scientific">Ferroacidibacillus organovorans</name>
    <dbReference type="NCBI Taxonomy" id="1765683"/>
    <lineage>
        <taxon>Bacteria</taxon>
        <taxon>Bacillati</taxon>
        <taxon>Bacillota</taxon>
        <taxon>Bacilli</taxon>
        <taxon>Bacillales</taxon>
        <taxon>Alicyclobacillaceae</taxon>
        <taxon>Ferroacidibacillus</taxon>
    </lineage>
</organism>
<keyword evidence="2" id="KW-1185">Reference proteome</keyword>
<dbReference type="Proteomes" id="UP000190229">
    <property type="component" value="Unassembled WGS sequence"/>
</dbReference>
<proteinExistence type="predicted"/>
<sequence>MLITLDIDQSGLMRPSRAIHPEGFRFGHSLGKPGDEKTQRMVLQAALDHLMEPGEPGRIKTINFPSYESFK</sequence>
<comment type="caution">
    <text evidence="1">The sequence shown here is derived from an EMBL/GenBank/DDBJ whole genome shotgun (WGS) entry which is preliminary data.</text>
</comment>
<reference evidence="1 2" key="1">
    <citation type="submission" date="2017-02" db="EMBL/GenBank/DDBJ databases">
        <title>Draft genome of Acidibacillus ferrooxidans Huett2.</title>
        <authorList>
            <person name="Schopf S."/>
        </authorList>
    </citation>
    <scope>NUCLEOTIDE SEQUENCE [LARGE SCALE GENOMIC DNA]</scope>
    <source>
        <strain evidence="1 2">Huett2</strain>
    </source>
</reference>
<evidence type="ECO:0000313" key="2">
    <source>
        <dbReference type="Proteomes" id="UP000190229"/>
    </source>
</evidence>
<name>A0A162UJ54_9BACL</name>
<gene>
    <name evidence="1" type="ORF">B2M26_09500</name>
</gene>
<dbReference type="AlphaFoldDB" id="A0A162UJ54"/>